<dbReference type="GO" id="GO:0003723">
    <property type="term" value="F:RNA binding"/>
    <property type="evidence" value="ECO:0007669"/>
    <property type="project" value="UniProtKB-UniRule"/>
</dbReference>
<dbReference type="Gene3D" id="2.40.50.140">
    <property type="entry name" value="Nucleic acid-binding proteins"/>
    <property type="match status" value="1"/>
</dbReference>
<evidence type="ECO:0000256" key="7">
    <source>
        <dbReference type="ARBA" id="ARBA00023015"/>
    </source>
</evidence>
<evidence type="ECO:0000256" key="3">
    <source>
        <dbReference type="ARBA" id="ARBA00022801"/>
    </source>
</evidence>
<evidence type="ECO:0000256" key="11">
    <source>
        <dbReference type="PROSITE-ProRule" id="PRU01203"/>
    </source>
</evidence>
<dbReference type="GO" id="GO:0005524">
    <property type="term" value="F:ATP binding"/>
    <property type="evidence" value="ECO:0007669"/>
    <property type="project" value="UniProtKB-UniRule"/>
</dbReference>
<dbReference type="InterPro" id="IPR041703">
    <property type="entry name" value="Rho_factor_ATP-bd"/>
</dbReference>
<dbReference type="GO" id="GO:0016787">
    <property type="term" value="F:hydrolase activity"/>
    <property type="evidence" value="ECO:0007669"/>
    <property type="project" value="UniProtKB-KW"/>
</dbReference>
<evidence type="ECO:0000256" key="4">
    <source>
        <dbReference type="ARBA" id="ARBA00022806"/>
    </source>
</evidence>
<keyword evidence="4 9" id="KW-0347">Helicase</keyword>
<dbReference type="SMART" id="SM00357">
    <property type="entry name" value="CSP"/>
    <property type="match status" value="1"/>
</dbReference>
<dbReference type="GO" id="GO:0006353">
    <property type="term" value="P:DNA-templated transcription termination"/>
    <property type="evidence" value="ECO:0007669"/>
    <property type="project" value="UniProtKB-UniRule"/>
</dbReference>
<dbReference type="Pfam" id="PF00006">
    <property type="entry name" value="ATP-synt_ab"/>
    <property type="match status" value="1"/>
</dbReference>
<dbReference type="EC" id="3.6.4.-" evidence="9 10"/>
<feature type="compositionally biased region" description="Basic and acidic residues" evidence="12">
    <location>
        <begin position="206"/>
        <end position="215"/>
    </location>
</feature>
<proteinExistence type="inferred from homology"/>
<keyword evidence="7 9" id="KW-0805">Transcription regulation</keyword>
<feature type="binding site" evidence="9">
    <location>
        <position position="528"/>
    </location>
    <ligand>
        <name>ATP</name>
        <dbReference type="ChEBI" id="CHEBI:30616"/>
    </ligand>
</feature>
<dbReference type="InterPro" id="IPR011112">
    <property type="entry name" value="Rho-like_N"/>
</dbReference>
<comment type="similarity">
    <text evidence="9 11">Belongs to the Rho family.</text>
</comment>
<feature type="compositionally biased region" description="Low complexity" evidence="12">
    <location>
        <begin position="301"/>
        <end position="320"/>
    </location>
</feature>
<protein>
    <recommendedName>
        <fullName evidence="9 10">Transcription termination factor Rho</fullName>
        <ecNumber evidence="9 10">3.6.4.-</ecNumber>
    </recommendedName>
    <alternativeName>
        <fullName evidence="9">ATP-dependent helicase Rho</fullName>
    </alternativeName>
</protein>
<name>A0A9X2DTY0_9MICO</name>
<keyword evidence="2 9" id="KW-0547">Nucleotide-binding</keyword>
<evidence type="ECO:0000256" key="6">
    <source>
        <dbReference type="ARBA" id="ARBA00022884"/>
    </source>
</evidence>
<comment type="function">
    <text evidence="9">Facilitates transcription termination by a mechanism that involves Rho binding to the nascent RNA, activation of Rho's RNA-dependent ATPase activity, and release of the mRNA from the DNA template.</text>
</comment>
<dbReference type="RefSeq" id="WP_251942947.1">
    <property type="nucleotide sequence ID" value="NZ_JAMRYM010000002.1"/>
</dbReference>
<sequence>MTDVNTHGSTVELNADLSALRVAELQALATSLGLGGASKLRKGELVQAITDLRAAAAADEPVVDATSVEAEPADLAEQAAPVVEAPAELEPPVESTEADTADVLEQAAPTADEAPAPVVESAPVEIELPAAAEPVAEPAERTPRRRSSRRASSGTVAAGEHLNIPGGTGVESLILDLPVIEPATATEQAAKPVIEIELPNGPESDDSNREGGQRERRGRRRSRGGSAEQNEQPEQSDAAESSSDDSTDAQGDSDQNQGDQQNGEQQGTGRGRNRRNRNRNRGDDRQGADQQGQNGQGGQNGNQPQNAGQGNQAAPAQSNGPAQNSQNGQQAEGEDGRRSRYRDRKRRGTTVGDDFEPEIGEDDVLIPVAGILDVLDNYAFVRTTGYLPGVSDVYVSLGQVKKYNLRKGDAVVGAIRQPREGEGGGRQKYNAIVRVDSINGQTVEEAAARVEFQKLTPLYPTERLRLETEPGKLTQRIIDLVAPIGKGQRGLIVAPPKAGKTIVLQQIANAIVQNNPEVHLMVVLVDERPEEVTDMQRTVRGEVVASTFDRPAEDHTTVAELAIERAKRLVELGHDVVVLLDSITRLGRAYNVTAPPSGRVLSGGVDASALYPPKKFFGAARNIENGGSLTILATALIETGSKMDEVIFEEFKGTGNMELRLSRHLADKRIFPAVDVNASGTRREEMLLSQDEVKITWKLRRALAGLDQQQALEIILSRLKETSSNVEFLMQVSKSAVGPTTAGHGNGHH</sequence>
<feature type="region of interest" description="Disordered" evidence="12">
    <location>
        <begin position="129"/>
        <end position="168"/>
    </location>
</feature>
<evidence type="ECO:0000256" key="10">
    <source>
        <dbReference type="NCBIfam" id="TIGR00767"/>
    </source>
</evidence>
<keyword evidence="3 9" id="KW-0378">Hydrolase</keyword>
<dbReference type="SUPFAM" id="SSF52540">
    <property type="entry name" value="P-loop containing nucleoside triphosphate hydrolases"/>
    <property type="match status" value="1"/>
</dbReference>
<organism evidence="14 15">
    <name type="scientific">Rathayibacter rubneri</name>
    <dbReference type="NCBI Taxonomy" id="2950106"/>
    <lineage>
        <taxon>Bacteria</taxon>
        <taxon>Bacillati</taxon>
        <taxon>Actinomycetota</taxon>
        <taxon>Actinomycetes</taxon>
        <taxon>Micrococcales</taxon>
        <taxon>Microbacteriaceae</taxon>
        <taxon>Rathayibacter</taxon>
    </lineage>
</organism>
<comment type="caution">
    <text evidence="9">Lacks conserved residue(s) required for the propagation of feature annotation.</text>
</comment>
<feature type="compositionally biased region" description="Low complexity" evidence="12">
    <location>
        <begin position="232"/>
        <end position="241"/>
    </location>
</feature>
<evidence type="ECO:0000313" key="14">
    <source>
        <dbReference type="EMBL" id="MCM6761070.1"/>
    </source>
</evidence>
<reference evidence="14" key="1">
    <citation type="submission" date="2022-06" db="EMBL/GenBank/DDBJ databases">
        <title>Whole genome shotgun sequencing (WGS) of Rathayibacter sp. ZW T2_19, isolated from stored onions (Allium cepa).</title>
        <authorList>
            <person name="Stoll D.A."/>
            <person name="Huch M."/>
        </authorList>
    </citation>
    <scope>NUCLEOTIDE SEQUENCE</scope>
    <source>
        <strain evidence="14">ZW T2_19</strain>
    </source>
</reference>
<dbReference type="InterPro" id="IPR004665">
    <property type="entry name" value="Term_rho"/>
</dbReference>
<keyword evidence="8 9" id="KW-0804">Transcription</keyword>
<dbReference type="Gene3D" id="3.40.50.300">
    <property type="entry name" value="P-loop containing nucleotide triphosphate hydrolases"/>
    <property type="match status" value="1"/>
</dbReference>
<evidence type="ECO:0000256" key="8">
    <source>
        <dbReference type="ARBA" id="ARBA00023163"/>
    </source>
</evidence>
<comment type="caution">
    <text evidence="14">The sequence shown here is derived from an EMBL/GenBank/DDBJ whole genome shotgun (WGS) entry which is preliminary data.</text>
</comment>
<dbReference type="NCBIfam" id="TIGR00767">
    <property type="entry name" value="rho"/>
    <property type="match status" value="1"/>
</dbReference>
<accession>A0A9X2DTY0</accession>
<dbReference type="HAMAP" id="MF_01884">
    <property type="entry name" value="Rho"/>
    <property type="match status" value="1"/>
</dbReference>
<evidence type="ECO:0000256" key="2">
    <source>
        <dbReference type="ARBA" id="ARBA00022741"/>
    </source>
</evidence>
<dbReference type="InterPro" id="IPR003593">
    <property type="entry name" value="AAA+_ATPase"/>
</dbReference>
<feature type="binding site" evidence="9">
    <location>
        <begin position="485"/>
        <end position="490"/>
    </location>
    <ligand>
        <name>ATP</name>
        <dbReference type="ChEBI" id="CHEBI:30616"/>
    </ligand>
</feature>
<dbReference type="InterPro" id="IPR027417">
    <property type="entry name" value="P-loop_NTPase"/>
</dbReference>
<dbReference type="InterPro" id="IPR011129">
    <property type="entry name" value="CSD"/>
</dbReference>
<dbReference type="InterPro" id="IPR012340">
    <property type="entry name" value="NA-bd_OB-fold"/>
</dbReference>
<evidence type="ECO:0000313" key="15">
    <source>
        <dbReference type="Proteomes" id="UP001155240"/>
    </source>
</evidence>
<dbReference type="Pfam" id="PF07498">
    <property type="entry name" value="Rho_N"/>
    <property type="match status" value="1"/>
</dbReference>
<dbReference type="SMART" id="SM00382">
    <property type="entry name" value="AAA"/>
    <property type="match status" value="1"/>
</dbReference>
<dbReference type="CDD" id="cd01128">
    <property type="entry name" value="rho_factor_C"/>
    <property type="match status" value="1"/>
</dbReference>
<evidence type="ECO:0000256" key="12">
    <source>
        <dbReference type="SAM" id="MobiDB-lite"/>
    </source>
</evidence>
<dbReference type="CDD" id="cd04459">
    <property type="entry name" value="Rho_CSD"/>
    <property type="match status" value="1"/>
</dbReference>
<evidence type="ECO:0000259" key="13">
    <source>
        <dbReference type="PROSITE" id="PS51856"/>
    </source>
</evidence>
<dbReference type="SUPFAM" id="SSF50249">
    <property type="entry name" value="Nucleic acid-binding proteins"/>
    <property type="match status" value="1"/>
</dbReference>
<evidence type="ECO:0000256" key="9">
    <source>
        <dbReference type="HAMAP-Rule" id="MF_01884"/>
    </source>
</evidence>
<feature type="compositionally biased region" description="Low complexity" evidence="12">
    <location>
        <begin position="248"/>
        <end position="267"/>
    </location>
</feature>
<feature type="compositionally biased region" description="Low complexity" evidence="12">
    <location>
        <begin position="150"/>
        <end position="159"/>
    </location>
</feature>
<feature type="binding site" evidence="9">
    <location>
        <begin position="497"/>
        <end position="502"/>
    </location>
    <ligand>
        <name>ATP</name>
        <dbReference type="ChEBI" id="CHEBI:30616"/>
    </ligand>
</feature>
<dbReference type="PANTHER" id="PTHR46425:SF1">
    <property type="entry name" value="TRANSCRIPTION TERMINATION FACTOR RHO"/>
    <property type="match status" value="1"/>
</dbReference>
<dbReference type="GO" id="GO:0008186">
    <property type="term" value="F:ATP-dependent activity, acting on RNA"/>
    <property type="evidence" value="ECO:0007669"/>
    <property type="project" value="UniProtKB-UniRule"/>
</dbReference>
<dbReference type="NCBIfam" id="NF006886">
    <property type="entry name" value="PRK09376.1"/>
    <property type="match status" value="1"/>
</dbReference>
<dbReference type="InterPro" id="IPR000194">
    <property type="entry name" value="ATPase_F1/V1/A1_a/bsu_nucl-bd"/>
</dbReference>
<keyword evidence="1 9" id="KW-0806">Transcription termination</keyword>
<dbReference type="InterPro" id="IPR011113">
    <property type="entry name" value="Rho_RNA-bd"/>
</dbReference>
<feature type="compositionally biased region" description="Basic residues" evidence="12">
    <location>
        <begin position="339"/>
        <end position="348"/>
    </location>
</feature>
<evidence type="ECO:0000256" key="5">
    <source>
        <dbReference type="ARBA" id="ARBA00022840"/>
    </source>
</evidence>
<feature type="region of interest" description="Disordered" evidence="12">
    <location>
        <begin position="189"/>
        <end position="357"/>
    </location>
</feature>
<keyword evidence="5 9" id="KW-0067">ATP-binding</keyword>
<evidence type="ECO:0000256" key="1">
    <source>
        <dbReference type="ARBA" id="ARBA00022472"/>
    </source>
</evidence>
<dbReference type="GO" id="GO:0004386">
    <property type="term" value="F:helicase activity"/>
    <property type="evidence" value="ECO:0007669"/>
    <property type="project" value="UniProtKB-UniRule"/>
</dbReference>
<keyword evidence="15" id="KW-1185">Reference proteome</keyword>
<comment type="subunit">
    <text evidence="9">Homohexamer. The homohexamer assembles into an open ring structure.</text>
</comment>
<dbReference type="AlphaFoldDB" id="A0A9X2DTY0"/>
<dbReference type="Proteomes" id="UP001155240">
    <property type="component" value="Unassembled WGS sequence"/>
</dbReference>
<dbReference type="SMART" id="SM00959">
    <property type="entry name" value="Rho_N"/>
    <property type="match status" value="1"/>
</dbReference>
<dbReference type="PROSITE" id="PS51856">
    <property type="entry name" value="RHO_RNA_BD"/>
    <property type="match status" value="1"/>
</dbReference>
<keyword evidence="6 9" id="KW-0694">RNA-binding</keyword>
<gene>
    <name evidence="9 14" type="primary">rho</name>
    <name evidence="14" type="ORF">NB037_01445</name>
</gene>
<feature type="compositionally biased region" description="Polar residues" evidence="12">
    <location>
        <begin position="321"/>
        <end position="330"/>
    </location>
</feature>
<dbReference type="Pfam" id="PF07497">
    <property type="entry name" value="Rho_RNA_bind"/>
    <property type="match status" value="1"/>
</dbReference>
<dbReference type="EMBL" id="JAMRYM010000002">
    <property type="protein sequence ID" value="MCM6761070.1"/>
    <property type="molecule type" value="Genomic_DNA"/>
</dbReference>
<feature type="domain" description="Rho RNA-BD" evidence="13">
    <location>
        <begin position="365"/>
        <end position="442"/>
    </location>
</feature>
<dbReference type="PANTHER" id="PTHR46425">
    <property type="entry name" value="TRANSCRIPTION TERMINATION FACTOR RHO"/>
    <property type="match status" value="1"/>
</dbReference>